<protein>
    <submittedName>
        <fullName evidence="3">Replication termination factor 2</fullName>
    </submittedName>
</protein>
<accession>A0AA38RNG1</accession>
<dbReference type="CDD" id="cd16653">
    <property type="entry name" value="RING-like_Rtf2"/>
    <property type="match status" value="1"/>
</dbReference>
<keyword evidence="4" id="KW-1185">Reference proteome</keyword>
<evidence type="ECO:0000313" key="3">
    <source>
        <dbReference type="EMBL" id="KAJ9142383.1"/>
    </source>
</evidence>
<dbReference type="InterPro" id="IPR013083">
    <property type="entry name" value="Znf_RING/FYVE/PHD"/>
</dbReference>
<gene>
    <name evidence="3" type="ORF">NKR23_g7153</name>
</gene>
<dbReference type="AlphaFoldDB" id="A0AA38RNG1"/>
<comment type="similarity">
    <text evidence="1">Belongs to the rtf2 family.</text>
</comment>
<dbReference type="Gene3D" id="3.30.40.10">
    <property type="entry name" value="Zinc/RING finger domain, C3HC4 (zinc finger)"/>
    <property type="match status" value="1"/>
</dbReference>
<dbReference type="PANTHER" id="PTHR12775:SF0">
    <property type="entry name" value="REPLICATION TERMINATION FACTOR 2"/>
    <property type="match status" value="1"/>
</dbReference>
<dbReference type="InterPro" id="IPR027799">
    <property type="entry name" value="Rtf2_RING-finger"/>
</dbReference>
<dbReference type="GO" id="GO:0005634">
    <property type="term" value="C:nucleus"/>
    <property type="evidence" value="ECO:0007669"/>
    <property type="project" value="TreeGrafter"/>
</dbReference>
<dbReference type="Pfam" id="PF04641">
    <property type="entry name" value="Rtf2"/>
    <property type="match status" value="1"/>
</dbReference>
<feature type="compositionally biased region" description="Basic and acidic residues" evidence="2">
    <location>
        <begin position="224"/>
        <end position="248"/>
    </location>
</feature>
<feature type="compositionally biased region" description="Polar residues" evidence="2">
    <location>
        <begin position="253"/>
        <end position="264"/>
    </location>
</feature>
<dbReference type="SUPFAM" id="SSF57850">
    <property type="entry name" value="RING/U-box"/>
    <property type="match status" value="1"/>
</dbReference>
<organism evidence="3 4">
    <name type="scientific">Pleurostoma richardsiae</name>
    <dbReference type="NCBI Taxonomy" id="41990"/>
    <lineage>
        <taxon>Eukaryota</taxon>
        <taxon>Fungi</taxon>
        <taxon>Dikarya</taxon>
        <taxon>Ascomycota</taxon>
        <taxon>Pezizomycotina</taxon>
        <taxon>Sordariomycetes</taxon>
        <taxon>Sordariomycetidae</taxon>
        <taxon>Calosphaeriales</taxon>
        <taxon>Pleurostomataceae</taxon>
        <taxon>Pleurostoma</taxon>
    </lineage>
</organism>
<reference evidence="3" key="1">
    <citation type="submission" date="2022-07" db="EMBL/GenBank/DDBJ databases">
        <title>Fungi with potential for degradation of polypropylene.</title>
        <authorList>
            <person name="Gostincar C."/>
        </authorList>
    </citation>
    <scope>NUCLEOTIDE SEQUENCE</scope>
    <source>
        <strain evidence="3">EXF-13308</strain>
    </source>
</reference>
<dbReference type="InterPro" id="IPR006735">
    <property type="entry name" value="Rtf2"/>
</dbReference>
<dbReference type="EMBL" id="JANBVO010000022">
    <property type="protein sequence ID" value="KAJ9142383.1"/>
    <property type="molecule type" value="Genomic_DNA"/>
</dbReference>
<evidence type="ECO:0000256" key="1">
    <source>
        <dbReference type="ARBA" id="ARBA00009885"/>
    </source>
</evidence>
<proteinExistence type="inferred from homology"/>
<sequence>MGNDGGSIPTRRELVKSATRAPTVSELKATALESLSHAWSYDPLSDEPLDLDDVVSDWRGRLYNYESVLKALLPSSDGAIPAPSAESTNNSNGATGQELTFAATDIHSLRDVVRLKFKWYAPAKGQEVWACPLSLKELGPATKAVYLVPCGHVFAEVAIREMSTETACPECNEDFDDANVISILPTEKADLERLRRRIEDLRARGLTHSLKKEKNKGDKKKKRKAEEGDNRNDKRKGADTVERDEHHPAKASKASTADVSASRVSGINNPMTALLTAKVLVEQQERNKQRKLASASG</sequence>
<evidence type="ECO:0000313" key="4">
    <source>
        <dbReference type="Proteomes" id="UP001174694"/>
    </source>
</evidence>
<name>A0AA38RNG1_9PEZI</name>
<evidence type="ECO:0000256" key="2">
    <source>
        <dbReference type="SAM" id="MobiDB-lite"/>
    </source>
</evidence>
<dbReference type="Proteomes" id="UP001174694">
    <property type="component" value="Unassembled WGS sequence"/>
</dbReference>
<comment type="caution">
    <text evidence="3">The sequence shown here is derived from an EMBL/GenBank/DDBJ whole genome shotgun (WGS) entry which is preliminary data.</text>
</comment>
<feature type="region of interest" description="Disordered" evidence="2">
    <location>
        <begin position="1"/>
        <end position="20"/>
    </location>
</feature>
<feature type="region of interest" description="Disordered" evidence="2">
    <location>
        <begin position="206"/>
        <end position="264"/>
    </location>
</feature>
<dbReference type="PANTHER" id="PTHR12775">
    <property type="entry name" value="PROTEIN C20ORF43 HOMOLOG"/>
    <property type="match status" value="1"/>
</dbReference>
<dbReference type="GO" id="GO:0006274">
    <property type="term" value="P:DNA replication termination"/>
    <property type="evidence" value="ECO:0007669"/>
    <property type="project" value="TreeGrafter"/>
</dbReference>